<accession>A0AAE0K1F7</accession>
<reference evidence="2" key="2">
    <citation type="submission" date="2023-06" db="EMBL/GenBank/DDBJ databases">
        <authorList>
            <consortium name="Lawrence Berkeley National Laboratory"/>
            <person name="Haridas S."/>
            <person name="Hensen N."/>
            <person name="Bonometti L."/>
            <person name="Westerberg I."/>
            <person name="Brannstrom I.O."/>
            <person name="Guillou S."/>
            <person name="Cros-Aarteil S."/>
            <person name="Calhoun S."/>
            <person name="Kuo A."/>
            <person name="Mondo S."/>
            <person name="Pangilinan J."/>
            <person name="Riley R."/>
            <person name="LaButti K."/>
            <person name="Andreopoulos B."/>
            <person name="Lipzen A."/>
            <person name="Chen C."/>
            <person name="Yanf M."/>
            <person name="Daum C."/>
            <person name="Ng V."/>
            <person name="Clum A."/>
            <person name="Steindorff A."/>
            <person name="Ohm R."/>
            <person name="Martin F."/>
            <person name="Silar P."/>
            <person name="Natvig D."/>
            <person name="Lalanne C."/>
            <person name="Gautier V."/>
            <person name="Ament-velasquez S.L."/>
            <person name="Kruys A."/>
            <person name="Hutchinson M.I."/>
            <person name="Powell A.J."/>
            <person name="Barry K."/>
            <person name="Miller A.N."/>
            <person name="Grigoriev I.V."/>
            <person name="Debuchy R."/>
            <person name="Gladieux P."/>
            <person name="Thoren M.H."/>
            <person name="Johannesson H."/>
        </authorList>
    </citation>
    <scope>NUCLEOTIDE SEQUENCE</scope>
    <source>
        <strain evidence="2">CBS 232.78</strain>
    </source>
</reference>
<evidence type="ECO:0000313" key="3">
    <source>
        <dbReference type="Proteomes" id="UP001285441"/>
    </source>
</evidence>
<evidence type="ECO:0000259" key="1">
    <source>
        <dbReference type="Pfam" id="PF06985"/>
    </source>
</evidence>
<proteinExistence type="predicted"/>
<gene>
    <name evidence="2" type="ORF">B0H63DRAFT_514938</name>
</gene>
<reference evidence="2" key="1">
    <citation type="journal article" date="2023" name="Mol. Phylogenet. Evol.">
        <title>Genome-scale phylogeny and comparative genomics of the fungal order Sordariales.</title>
        <authorList>
            <person name="Hensen N."/>
            <person name="Bonometti L."/>
            <person name="Westerberg I."/>
            <person name="Brannstrom I.O."/>
            <person name="Guillou S."/>
            <person name="Cros-Aarteil S."/>
            <person name="Calhoun S."/>
            <person name="Haridas S."/>
            <person name="Kuo A."/>
            <person name="Mondo S."/>
            <person name="Pangilinan J."/>
            <person name="Riley R."/>
            <person name="LaButti K."/>
            <person name="Andreopoulos B."/>
            <person name="Lipzen A."/>
            <person name="Chen C."/>
            <person name="Yan M."/>
            <person name="Daum C."/>
            <person name="Ng V."/>
            <person name="Clum A."/>
            <person name="Steindorff A."/>
            <person name="Ohm R.A."/>
            <person name="Martin F."/>
            <person name="Silar P."/>
            <person name="Natvig D.O."/>
            <person name="Lalanne C."/>
            <person name="Gautier V."/>
            <person name="Ament-Velasquez S.L."/>
            <person name="Kruys A."/>
            <person name="Hutchinson M.I."/>
            <person name="Powell A.J."/>
            <person name="Barry K."/>
            <person name="Miller A.N."/>
            <person name="Grigoriev I.V."/>
            <person name="Debuchy R."/>
            <person name="Gladieux P."/>
            <person name="Hiltunen Thoren M."/>
            <person name="Johannesson H."/>
        </authorList>
    </citation>
    <scope>NUCLEOTIDE SEQUENCE</scope>
    <source>
        <strain evidence="2">CBS 232.78</strain>
    </source>
</reference>
<protein>
    <submittedName>
        <fullName evidence="2">Heterokaryon incompatibility protein-domain-containing protein</fullName>
    </submittedName>
</protein>
<comment type="caution">
    <text evidence="2">The sequence shown here is derived from an EMBL/GenBank/DDBJ whole genome shotgun (WGS) entry which is preliminary data.</text>
</comment>
<dbReference type="InterPro" id="IPR010730">
    <property type="entry name" value="HET"/>
</dbReference>
<dbReference type="PANTHER" id="PTHR24148:SF64">
    <property type="entry name" value="HETEROKARYON INCOMPATIBILITY DOMAIN-CONTAINING PROTEIN"/>
    <property type="match status" value="1"/>
</dbReference>
<dbReference type="InterPro" id="IPR052895">
    <property type="entry name" value="HetReg/Transcr_Mod"/>
</dbReference>
<keyword evidence="3" id="KW-1185">Reference proteome</keyword>
<dbReference type="PANTHER" id="PTHR24148">
    <property type="entry name" value="ANKYRIN REPEAT DOMAIN-CONTAINING PROTEIN 39 HOMOLOG-RELATED"/>
    <property type="match status" value="1"/>
</dbReference>
<name>A0AAE0K1F7_9PEZI</name>
<dbReference type="Proteomes" id="UP001285441">
    <property type="component" value="Unassembled WGS sequence"/>
</dbReference>
<feature type="domain" description="Heterokaryon incompatibility" evidence="1">
    <location>
        <begin position="65"/>
        <end position="153"/>
    </location>
</feature>
<dbReference type="Pfam" id="PF06985">
    <property type="entry name" value="HET"/>
    <property type="match status" value="1"/>
</dbReference>
<dbReference type="EMBL" id="JAULSW010000010">
    <property type="protein sequence ID" value="KAK3368289.1"/>
    <property type="molecule type" value="Genomic_DNA"/>
</dbReference>
<evidence type="ECO:0000313" key="2">
    <source>
        <dbReference type="EMBL" id="KAK3368289.1"/>
    </source>
</evidence>
<dbReference type="AlphaFoldDB" id="A0AAE0K1F7"/>
<sequence length="290" mass="33347">MDFGSPQLDFKVQFQERLQNGAGKALLYSTLDMALFSQAKKAIYSLSYVGRRAYDDSWDRKIYDYEAISYTWGRSTEKAAVRINGRRMEVPKNVRDMLLALRLRWQPRYLWINYICVNQADNDEKIHQIQMMRRVYHYASNVLVWLGDAPDAKDTVCLLTEIARLVVQEAAVARNLQILYGDQYIDWRDLLAVIALFMRPETLGLIRRRENADIGVDDIIRLNNATLLFQVKMQVSAGVSRSLAGYLHALRSFVVTDGRDKVFALLGLVENSHHPLILPRYKKDGGGGFH</sequence>
<organism evidence="2 3">
    <name type="scientific">Podospora didyma</name>
    <dbReference type="NCBI Taxonomy" id="330526"/>
    <lineage>
        <taxon>Eukaryota</taxon>
        <taxon>Fungi</taxon>
        <taxon>Dikarya</taxon>
        <taxon>Ascomycota</taxon>
        <taxon>Pezizomycotina</taxon>
        <taxon>Sordariomycetes</taxon>
        <taxon>Sordariomycetidae</taxon>
        <taxon>Sordariales</taxon>
        <taxon>Podosporaceae</taxon>
        <taxon>Podospora</taxon>
    </lineage>
</organism>